<dbReference type="GO" id="GO:0005886">
    <property type="term" value="C:plasma membrane"/>
    <property type="evidence" value="ECO:0007669"/>
    <property type="project" value="UniProtKB-SubCell"/>
</dbReference>
<keyword evidence="4 6" id="KW-1133">Transmembrane helix</keyword>
<proteinExistence type="predicted"/>
<organism evidence="7">
    <name type="scientific">marine metagenome</name>
    <dbReference type="NCBI Taxonomy" id="408172"/>
    <lineage>
        <taxon>unclassified sequences</taxon>
        <taxon>metagenomes</taxon>
        <taxon>ecological metagenomes</taxon>
    </lineage>
</organism>
<keyword evidence="3 6" id="KW-0812">Transmembrane</keyword>
<protein>
    <recommendedName>
        <fullName evidence="8">Caa(3)-type oxidase subunit IV</fullName>
    </recommendedName>
</protein>
<evidence type="ECO:0000256" key="2">
    <source>
        <dbReference type="ARBA" id="ARBA00022475"/>
    </source>
</evidence>
<evidence type="ECO:0000256" key="4">
    <source>
        <dbReference type="ARBA" id="ARBA00022989"/>
    </source>
</evidence>
<evidence type="ECO:0000256" key="6">
    <source>
        <dbReference type="SAM" id="Phobius"/>
    </source>
</evidence>
<evidence type="ECO:0000256" key="1">
    <source>
        <dbReference type="ARBA" id="ARBA00004651"/>
    </source>
</evidence>
<dbReference type="NCBIfam" id="TIGR02229">
    <property type="entry name" value="caa3_sub_IV"/>
    <property type="match status" value="1"/>
</dbReference>
<evidence type="ECO:0000256" key="5">
    <source>
        <dbReference type="ARBA" id="ARBA00023136"/>
    </source>
</evidence>
<gene>
    <name evidence="7" type="ORF">METZ01_LOCUS403681</name>
</gene>
<dbReference type="EMBL" id="UINC01155142">
    <property type="protein sequence ID" value="SVD50827.1"/>
    <property type="molecule type" value="Genomic_DNA"/>
</dbReference>
<dbReference type="Pfam" id="PF03626">
    <property type="entry name" value="COX4_pro"/>
    <property type="match status" value="1"/>
</dbReference>
<evidence type="ECO:0000313" key="7">
    <source>
        <dbReference type="EMBL" id="SVD50827.1"/>
    </source>
</evidence>
<feature type="transmembrane region" description="Helical" evidence="6">
    <location>
        <begin position="68"/>
        <end position="90"/>
    </location>
</feature>
<reference evidence="7" key="1">
    <citation type="submission" date="2018-05" db="EMBL/GenBank/DDBJ databases">
        <authorList>
            <person name="Lanie J.A."/>
            <person name="Ng W.-L."/>
            <person name="Kazmierczak K.M."/>
            <person name="Andrzejewski T.M."/>
            <person name="Davidsen T.M."/>
            <person name="Wayne K.J."/>
            <person name="Tettelin H."/>
            <person name="Glass J.I."/>
            <person name="Rusch D."/>
            <person name="Podicherti R."/>
            <person name="Tsui H.-C.T."/>
            <person name="Winkler M.E."/>
        </authorList>
    </citation>
    <scope>NUCLEOTIDE SEQUENCE</scope>
</reference>
<feature type="transmembrane region" description="Helical" evidence="6">
    <location>
        <begin position="12"/>
        <end position="31"/>
    </location>
</feature>
<sequence length="124" mass="14028">MSNDMHHHIKVYRNVFIGLLIFTALTVGASYVDFSVIWVGVTVGLAIAFVKGYLVAANFMHLNNEKPLIYMILSMTVVFFLVLFFMPTLWHNDGLGSYSPENIPMQNGEILKEADHSHHNHGNH</sequence>
<feature type="transmembrane region" description="Helical" evidence="6">
    <location>
        <begin position="37"/>
        <end position="56"/>
    </location>
</feature>
<dbReference type="InterPro" id="IPR005171">
    <property type="entry name" value="Cyt_c_oxidase_su4_prok"/>
</dbReference>
<name>A0A382VWE4_9ZZZZ</name>
<accession>A0A382VWE4</accession>
<keyword evidence="5 6" id="KW-0472">Membrane</keyword>
<comment type="subcellular location">
    <subcellularLocation>
        <location evidence="1">Cell membrane</location>
        <topology evidence="1">Multi-pass membrane protein</topology>
    </subcellularLocation>
</comment>
<evidence type="ECO:0008006" key="8">
    <source>
        <dbReference type="Google" id="ProtNLM"/>
    </source>
</evidence>
<dbReference type="InterPro" id="IPR011743">
    <property type="entry name" value="Caa3_sub_IV"/>
</dbReference>
<keyword evidence="2" id="KW-1003">Cell membrane</keyword>
<evidence type="ECO:0000256" key="3">
    <source>
        <dbReference type="ARBA" id="ARBA00022692"/>
    </source>
</evidence>
<dbReference type="AlphaFoldDB" id="A0A382VWE4"/>